<dbReference type="WBParaSite" id="nRc.2.0.1.t20326-RA">
    <property type="protein sequence ID" value="nRc.2.0.1.t20326-RA"/>
    <property type="gene ID" value="nRc.2.0.1.g20326"/>
</dbReference>
<evidence type="ECO:0000313" key="1">
    <source>
        <dbReference type="Proteomes" id="UP000887565"/>
    </source>
</evidence>
<reference evidence="2" key="1">
    <citation type="submission" date="2022-11" db="UniProtKB">
        <authorList>
            <consortium name="WormBaseParasite"/>
        </authorList>
    </citation>
    <scope>IDENTIFICATION</scope>
</reference>
<sequence length="263" mass="28145">MPIFDLNIGKLLPSTDASALPMPAAPSDITATTTQITDFLKLTLGEISNIAPAPMDESTPTQPAAMDSETMTSDQMLTHIPKESTIDQSTSMDIAPIEPAATILTMAPAMDRRIYLATPAVLLGPPIIAIVATLLNTTPWSQCLPPITFRCRRPESTAVLKEEIQRILLSPTTLIAPVPQIAQMAPVMVQSTMQPPVPLPPPIVSQPPPTLCKVKPLAGIVVNKNAVMIYRGTVLKASKHARCIQPVSMKKHTGAISARHCQS</sequence>
<accession>A0A915J1I7</accession>
<organism evidence="1 2">
    <name type="scientific">Romanomermis culicivorax</name>
    <name type="common">Nematode worm</name>
    <dbReference type="NCBI Taxonomy" id="13658"/>
    <lineage>
        <taxon>Eukaryota</taxon>
        <taxon>Metazoa</taxon>
        <taxon>Ecdysozoa</taxon>
        <taxon>Nematoda</taxon>
        <taxon>Enoplea</taxon>
        <taxon>Dorylaimia</taxon>
        <taxon>Mermithida</taxon>
        <taxon>Mermithoidea</taxon>
        <taxon>Mermithidae</taxon>
        <taxon>Romanomermis</taxon>
    </lineage>
</organism>
<keyword evidence="1" id="KW-1185">Reference proteome</keyword>
<dbReference type="Proteomes" id="UP000887565">
    <property type="component" value="Unplaced"/>
</dbReference>
<protein>
    <submittedName>
        <fullName evidence="2">Uncharacterized protein</fullName>
    </submittedName>
</protein>
<proteinExistence type="predicted"/>
<evidence type="ECO:0000313" key="2">
    <source>
        <dbReference type="WBParaSite" id="nRc.2.0.1.t20326-RA"/>
    </source>
</evidence>
<dbReference type="AlphaFoldDB" id="A0A915J1I7"/>
<name>A0A915J1I7_ROMCU</name>